<sequence>MYKFWGKVRKANLRGKKLGFPTANVNLTKDIPEGIYISKTKIESVVYTSLTFIGKVKTFNEKKFLAETFILDFNKDIYGKWISVSLIKKIRNNQKFHSAEELIKQMRVDEEEARKYFSKE</sequence>
<proteinExistence type="predicted"/>
<keyword evidence="2" id="KW-0285">Flavoprotein</keyword>
<dbReference type="SMART" id="SM00904">
    <property type="entry name" value="Flavokinase"/>
    <property type="match status" value="1"/>
</dbReference>
<gene>
    <name evidence="9" type="ORF">A3I48_03850</name>
</gene>
<dbReference type="InterPro" id="IPR023468">
    <property type="entry name" value="Riboflavin_kinase"/>
</dbReference>
<comment type="catalytic activity">
    <reaction evidence="7">
        <text>riboflavin + ATP = FMN + ADP + H(+)</text>
        <dbReference type="Rhea" id="RHEA:14357"/>
        <dbReference type="ChEBI" id="CHEBI:15378"/>
        <dbReference type="ChEBI" id="CHEBI:30616"/>
        <dbReference type="ChEBI" id="CHEBI:57986"/>
        <dbReference type="ChEBI" id="CHEBI:58210"/>
        <dbReference type="ChEBI" id="CHEBI:456216"/>
        <dbReference type="EC" id="2.7.1.26"/>
    </reaction>
</comment>
<dbReference type="Proteomes" id="UP000178859">
    <property type="component" value="Unassembled WGS sequence"/>
</dbReference>
<evidence type="ECO:0000256" key="5">
    <source>
        <dbReference type="ARBA" id="ARBA00022741"/>
    </source>
</evidence>
<dbReference type="GO" id="GO:0005524">
    <property type="term" value="F:ATP binding"/>
    <property type="evidence" value="ECO:0007669"/>
    <property type="project" value="UniProtKB-KW"/>
</dbReference>
<evidence type="ECO:0000256" key="6">
    <source>
        <dbReference type="ARBA" id="ARBA00022840"/>
    </source>
</evidence>
<dbReference type="EC" id="2.7.1.26" evidence="1"/>
<evidence type="ECO:0000259" key="8">
    <source>
        <dbReference type="SMART" id="SM00904"/>
    </source>
</evidence>
<evidence type="ECO:0000313" key="10">
    <source>
        <dbReference type="Proteomes" id="UP000178859"/>
    </source>
</evidence>
<feature type="domain" description="Riboflavin kinase" evidence="8">
    <location>
        <begin position="2"/>
        <end position="118"/>
    </location>
</feature>
<dbReference type="GO" id="GO:0008531">
    <property type="term" value="F:riboflavin kinase activity"/>
    <property type="evidence" value="ECO:0007669"/>
    <property type="project" value="UniProtKB-EC"/>
</dbReference>
<dbReference type="InterPro" id="IPR015865">
    <property type="entry name" value="Riboflavin_kinase_bac/euk"/>
</dbReference>
<comment type="caution">
    <text evidence="9">The sequence shown here is derived from an EMBL/GenBank/DDBJ whole genome shotgun (WGS) entry which is preliminary data.</text>
</comment>
<keyword evidence="4" id="KW-0808">Transferase</keyword>
<keyword evidence="5" id="KW-0547">Nucleotide-binding</keyword>
<dbReference type="AlphaFoldDB" id="A0A1F5MHA5"/>
<evidence type="ECO:0000256" key="1">
    <source>
        <dbReference type="ARBA" id="ARBA00012105"/>
    </source>
</evidence>
<organism evidence="9 10">
    <name type="scientific">Candidatus Daviesbacteria bacterium RIFCSPLOWO2_02_FULL_36_7</name>
    <dbReference type="NCBI Taxonomy" id="1797792"/>
    <lineage>
        <taxon>Bacteria</taxon>
        <taxon>Candidatus Daviesiibacteriota</taxon>
    </lineage>
</organism>
<protein>
    <recommendedName>
        <fullName evidence="1">riboflavin kinase</fullName>
        <ecNumber evidence="1">2.7.1.26</ecNumber>
    </recommendedName>
</protein>
<evidence type="ECO:0000256" key="3">
    <source>
        <dbReference type="ARBA" id="ARBA00022643"/>
    </source>
</evidence>
<keyword evidence="3" id="KW-0288">FMN</keyword>
<reference evidence="9 10" key="1">
    <citation type="journal article" date="2016" name="Nat. Commun.">
        <title>Thousands of microbial genomes shed light on interconnected biogeochemical processes in an aquifer system.</title>
        <authorList>
            <person name="Anantharaman K."/>
            <person name="Brown C.T."/>
            <person name="Hug L.A."/>
            <person name="Sharon I."/>
            <person name="Castelle C.J."/>
            <person name="Probst A.J."/>
            <person name="Thomas B.C."/>
            <person name="Singh A."/>
            <person name="Wilkins M.J."/>
            <person name="Karaoz U."/>
            <person name="Brodie E.L."/>
            <person name="Williams K.H."/>
            <person name="Hubbard S.S."/>
            <person name="Banfield J.F."/>
        </authorList>
    </citation>
    <scope>NUCLEOTIDE SEQUENCE [LARGE SCALE GENOMIC DNA]</scope>
</reference>
<dbReference type="Gene3D" id="2.40.30.30">
    <property type="entry name" value="Riboflavin kinase-like"/>
    <property type="match status" value="1"/>
</dbReference>
<dbReference type="Pfam" id="PF01687">
    <property type="entry name" value="Flavokinase"/>
    <property type="match status" value="1"/>
</dbReference>
<keyword evidence="6" id="KW-0067">ATP-binding</keyword>
<evidence type="ECO:0000256" key="2">
    <source>
        <dbReference type="ARBA" id="ARBA00022630"/>
    </source>
</evidence>
<dbReference type="EMBL" id="MFDT01000044">
    <property type="protein sequence ID" value="OGE64748.1"/>
    <property type="molecule type" value="Genomic_DNA"/>
</dbReference>
<evidence type="ECO:0000256" key="4">
    <source>
        <dbReference type="ARBA" id="ARBA00022679"/>
    </source>
</evidence>
<dbReference type="PANTHER" id="PTHR22749">
    <property type="entry name" value="RIBOFLAVIN KINASE/FMN ADENYLYLTRANSFERASE"/>
    <property type="match status" value="1"/>
</dbReference>
<evidence type="ECO:0000313" key="9">
    <source>
        <dbReference type="EMBL" id="OGE64748.1"/>
    </source>
</evidence>
<name>A0A1F5MHA5_9BACT</name>
<dbReference type="PANTHER" id="PTHR22749:SF6">
    <property type="entry name" value="RIBOFLAVIN KINASE"/>
    <property type="match status" value="1"/>
</dbReference>
<dbReference type="GO" id="GO:0009231">
    <property type="term" value="P:riboflavin biosynthetic process"/>
    <property type="evidence" value="ECO:0007669"/>
    <property type="project" value="InterPro"/>
</dbReference>
<accession>A0A1F5MHA5</accession>
<evidence type="ECO:0000256" key="7">
    <source>
        <dbReference type="ARBA" id="ARBA00047880"/>
    </source>
</evidence>
<dbReference type="InterPro" id="IPR023465">
    <property type="entry name" value="Riboflavin_kinase_dom_sf"/>
</dbReference>
<dbReference type="GO" id="GO:0009398">
    <property type="term" value="P:FMN biosynthetic process"/>
    <property type="evidence" value="ECO:0007669"/>
    <property type="project" value="TreeGrafter"/>
</dbReference>
<dbReference type="SUPFAM" id="SSF82114">
    <property type="entry name" value="Riboflavin kinase-like"/>
    <property type="match status" value="1"/>
</dbReference>